<evidence type="ECO:0000256" key="12">
    <source>
        <dbReference type="ARBA" id="ARBA00049244"/>
    </source>
</evidence>
<dbReference type="SUPFAM" id="SSF100879">
    <property type="entry name" value="Lesion bypass DNA polymerase (Y-family), little finger domain"/>
    <property type="match status" value="1"/>
</dbReference>
<comment type="cofactor">
    <cofactor evidence="13">
        <name>Mg(2+)</name>
        <dbReference type="ChEBI" id="CHEBI:18420"/>
    </cofactor>
    <text evidence="13">Binds 2 magnesium ions per subunit.</text>
</comment>
<evidence type="ECO:0000256" key="6">
    <source>
        <dbReference type="ARBA" id="ARBA00022723"/>
    </source>
</evidence>
<dbReference type="RefSeq" id="WP_141365752.1">
    <property type="nucleotide sequence ID" value="NZ_BAAAJL010000010.1"/>
</dbReference>
<dbReference type="EC" id="2.7.7.7" evidence="13"/>
<dbReference type="Pfam" id="PF11799">
    <property type="entry name" value="IMS_C"/>
    <property type="match status" value="1"/>
</dbReference>
<dbReference type="GO" id="GO:0005829">
    <property type="term" value="C:cytosol"/>
    <property type="evidence" value="ECO:0007669"/>
    <property type="project" value="TreeGrafter"/>
</dbReference>
<gene>
    <name evidence="13 15" type="primary">dinB</name>
    <name evidence="15" type="ORF">AUR04nite_25900</name>
</gene>
<dbReference type="Gene3D" id="3.40.1170.60">
    <property type="match status" value="1"/>
</dbReference>
<evidence type="ECO:0000313" key="15">
    <source>
        <dbReference type="EMBL" id="GED07058.1"/>
    </source>
</evidence>
<dbReference type="PANTHER" id="PTHR11076:SF33">
    <property type="entry name" value="DNA POLYMERASE KAPPA"/>
    <property type="match status" value="1"/>
</dbReference>
<dbReference type="AlphaFoldDB" id="A0A4Y4DUM0"/>
<keyword evidence="16" id="KW-1185">Reference proteome</keyword>
<evidence type="ECO:0000256" key="1">
    <source>
        <dbReference type="ARBA" id="ARBA00010945"/>
    </source>
</evidence>
<dbReference type="InterPro" id="IPR043502">
    <property type="entry name" value="DNA/RNA_pol_sf"/>
</dbReference>
<dbReference type="InterPro" id="IPR001126">
    <property type="entry name" value="UmuC"/>
</dbReference>
<keyword evidence="9 13" id="KW-0239">DNA-directed DNA polymerase</keyword>
<evidence type="ECO:0000256" key="4">
    <source>
        <dbReference type="ARBA" id="ARBA00022695"/>
    </source>
</evidence>
<dbReference type="InterPro" id="IPR022880">
    <property type="entry name" value="DNApol_IV"/>
</dbReference>
<comment type="caution">
    <text evidence="15">The sequence shown here is derived from an EMBL/GenBank/DDBJ whole genome shotgun (WGS) entry which is preliminary data.</text>
</comment>
<keyword evidence="13" id="KW-0963">Cytoplasm</keyword>
<comment type="subcellular location">
    <subcellularLocation>
        <location evidence="13">Cytoplasm</location>
    </subcellularLocation>
</comment>
<reference evidence="15 16" key="1">
    <citation type="submission" date="2019-06" db="EMBL/GenBank/DDBJ databases">
        <title>Whole genome shotgun sequence of Glutamicibacter uratoxydans NBRC 15515.</title>
        <authorList>
            <person name="Hosoyama A."/>
            <person name="Uohara A."/>
            <person name="Ohji S."/>
            <person name="Ichikawa N."/>
        </authorList>
    </citation>
    <scope>NUCLEOTIDE SEQUENCE [LARGE SCALE GENOMIC DNA]</scope>
    <source>
        <strain evidence="15 16">NBRC 15515</strain>
    </source>
</reference>
<dbReference type="GO" id="GO:0006281">
    <property type="term" value="P:DNA repair"/>
    <property type="evidence" value="ECO:0007669"/>
    <property type="project" value="UniProtKB-UniRule"/>
</dbReference>
<keyword evidence="4 13" id="KW-0548">Nucleotidyltransferase</keyword>
<organism evidence="15 16">
    <name type="scientific">Glutamicibacter uratoxydans</name>
    <name type="common">Arthrobacter uratoxydans</name>
    <dbReference type="NCBI Taxonomy" id="43667"/>
    <lineage>
        <taxon>Bacteria</taxon>
        <taxon>Bacillati</taxon>
        <taxon>Actinomycetota</taxon>
        <taxon>Actinomycetes</taxon>
        <taxon>Micrococcales</taxon>
        <taxon>Micrococcaceae</taxon>
        <taxon>Glutamicibacter</taxon>
    </lineage>
</organism>
<dbReference type="GO" id="GO:0003684">
    <property type="term" value="F:damaged DNA binding"/>
    <property type="evidence" value="ECO:0007669"/>
    <property type="project" value="InterPro"/>
</dbReference>
<feature type="site" description="Substrate discrimination" evidence="13">
    <location>
        <position position="18"/>
    </location>
</feature>
<keyword evidence="6 13" id="KW-0479">Metal-binding</keyword>
<evidence type="ECO:0000256" key="9">
    <source>
        <dbReference type="ARBA" id="ARBA00022932"/>
    </source>
</evidence>
<dbReference type="HAMAP" id="MF_01113">
    <property type="entry name" value="DNApol_IV"/>
    <property type="match status" value="1"/>
</dbReference>
<evidence type="ECO:0000259" key="14">
    <source>
        <dbReference type="PROSITE" id="PS50173"/>
    </source>
</evidence>
<dbReference type="Proteomes" id="UP000316612">
    <property type="component" value="Unassembled WGS sequence"/>
</dbReference>
<evidence type="ECO:0000256" key="8">
    <source>
        <dbReference type="ARBA" id="ARBA00022842"/>
    </source>
</evidence>
<feature type="binding site" evidence="13">
    <location>
        <position position="107"/>
    </location>
    <ligand>
        <name>Mg(2+)</name>
        <dbReference type="ChEBI" id="CHEBI:18420"/>
    </ligand>
</feature>
<proteinExistence type="inferred from homology"/>
<dbReference type="GO" id="GO:0006261">
    <property type="term" value="P:DNA-templated DNA replication"/>
    <property type="evidence" value="ECO:0007669"/>
    <property type="project" value="UniProtKB-UniRule"/>
</dbReference>
<name>A0A4Y4DUM0_GLUUR</name>
<dbReference type="Gene3D" id="1.10.150.20">
    <property type="entry name" value="5' to 3' exonuclease, C-terminal subdomain"/>
    <property type="match status" value="1"/>
</dbReference>
<dbReference type="GO" id="GO:0003887">
    <property type="term" value="F:DNA-directed DNA polymerase activity"/>
    <property type="evidence" value="ECO:0007669"/>
    <property type="project" value="UniProtKB-UniRule"/>
</dbReference>
<evidence type="ECO:0000313" key="16">
    <source>
        <dbReference type="Proteomes" id="UP000316612"/>
    </source>
</evidence>
<dbReference type="GO" id="GO:0042276">
    <property type="term" value="P:error-prone translesion synthesis"/>
    <property type="evidence" value="ECO:0007669"/>
    <property type="project" value="TreeGrafter"/>
</dbReference>
<dbReference type="GO" id="GO:0000287">
    <property type="term" value="F:magnesium ion binding"/>
    <property type="evidence" value="ECO:0007669"/>
    <property type="project" value="UniProtKB-UniRule"/>
</dbReference>
<keyword evidence="10 13" id="KW-0234">DNA repair</keyword>
<dbReference type="NCBIfam" id="NF002677">
    <property type="entry name" value="PRK02406.1"/>
    <property type="match status" value="1"/>
</dbReference>
<dbReference type="InterPro" id="IPR036775">
    <property type="entry name" value="DNA_pol_Y-fam_lit_finger_sf"/>
</dbReference>
<dbReference type="InterPro" id="IPR050116">
    <property type="entry name" value="DNA_polymerase-Y"/>
</dbReference>
<feature type="binding site" evidence="13">
    <location>
        <position position="13"/>
    </location>
    <ligand>
        <name>Mg(2+)</name>
        <dbReference type="ChEBI" id="CHEBI:18420"/>
    </ligand>
</feature>
<comment type="similarity">
    <text evidence="1 13">Belongs to the DNA polymerase type-Y family.</text>
</comment>
<accession>A0A4Y4DUM0</accession>
<dbReference type="GO" id="GO:0009432">
    <property type="term" value="P:SOS response"/>
    <property type="evidence" value="ECO:0007669"/>
    <property type="project" value="TreeGrafter"/>
</dbReference>
<dbReference type="InterPro" id="IPR017961">
    <property type="entry name" value="DNA_pol_Y-fam_little_finger"/>
</dbReference>
<feature type="domain" description="UmuC" evidence="14">
    <location>
        <begin position="9"/>
        <end position="189"/>
    </location>
</feature>
<keyword evidence="13" id="KW-0238">DNA-binding</keyword>
<dbReference type="SUPFAM" id="SSF56672">
    <property type="entry name" value="DNA/RNA polymerases"/>
    <property type="match status" value="1"/>
</dbReference>
<evidence type="ECO:0000256" key="3">
    <source>
        <dbReference type="ARBA" id="ARBA00022679"/>
    </source>
</evidence>
<dbReference type="InterPro" id="IPR043128">
    <property type="entry name" value="Rev_trsase/Diguanyl_cyclase"/>
</dbReference>
<sequence length="392" mass="43465">MAEHEQRAILHVDMDAFFVSVELLSHPELIGQPVIVGYPGGRSVVLSASYDCRARGVHSAMPMNQAMALMPEAVIIEPRHEQYYQFSRQIIGYLQSITPLVEQVSVDEAFLDVTGSMRMLGGPVAIAKSIREEIASRFGLPSSVGIAKNKFVAKLASSYAKPNGLTVVPPERTVEFLHQLPVSKMWGVGKRTAQSLHSLGIDTVAQLAQMGEKRLAQHFGEHGRGLYLLAQGIDDRPVQPIREEKSISAEHTFSEDIWSPDILEHELLKLGHRLGQRLRAQDKSTRSIGIKVKYQDFSTVNRSRTLAAATDSSSAIGKEANLLLRHLFPLKQPIRLLGVKAERLESPQSGIQLSLDPMEEKTRDAERVVDLIIQKFPQSSLGPARFLDTKDK</sequence>
<dbReference type="Gene3D" id="3.30.1490.100">
    <property type="entry name" value="DNA polymerase, Y-family, little finger domain"/>
    <property type="match status" value="1"/>
</dbReference>
<protein>
    <recommendedName>
        <fullName evidence="13">DNA polymerase IV</fullName>
        <shortName evidence="13">Pol IV</shortName>
        <ecNumber evidence="13">2.7.7.7</ecNumber>
    </recommendedName>
</protein>
<dbReference type="Pfam" id="PF11798">
    <property type="entry name" value="IMS_HHH"/>
    <property type="match status" value="1"/>
</dbReference>
<evidence type="ECO:0000256" key="10">
    <source>
        <dbReference type="ARBA" id="ARBA00023204"/>
    </source>
</evidence>
<dbReference type="PROSITE" id="PS50173">
    <property type="entry name" value="UMUC"/>
    <property type="match status" value="1"/>
</dbReference>
<keyword evidence="7 13" id="KW-0227">DNA damage</keyword>
<evidence type="ECO:0000256" key="7">
    <source>
        <dbReference type="ARBA" id="ARBA00022763"/>
    </source>
</evidence>
<keyword evidence="2 13" id="KW-0515">Mutator protein</keyword>
<keyword evidence="8 13" id="KW-0460">Magnesium</keyword>
<dbReference type="CDD" id="cd03586">
    <property type="entry name" value="PolY_Pol_IV_kappa"/>
    <property type="match status" value="1"/>
</dbReference>
<comment type="subunit">
    <text evidence="13">Monomer.</text>
</comment>
<evidence type="ECO:0000256" key="13">
    <source>
        <dbReference type="HAMAP-Rule" id="MF_01113"/>
    </source>
</evidence>
<evidence type="ECO:0000256" key="2">
    <source>
        <dbReference type="ARBA" id="ARBA00022457"/>
    </source>
</evidence>
<dbReference type="FunFam" id="3.30.1490.100:FF:000004">
    <property type="entry name" value="DNA polymerase IV"/>
    <property type="match status" value="1"/>
</dbReference>
<dbReference type="Gene3D" id="3.30.70.270">
    <property type="match status" value="1"/>
</dbReference>
<feature type="active site" evidence="13">
    <location>
        <position position="108"/>
    </location>
</feature>
<comment type="function">
    <text evidence="11 13">Poorly processive, error-prone DNA polymerase involved in untargeted mutagenesis. Copies undamaged DNA at stalled replication forks, which arise in vivo from mismatched or misaligned primer ends. These misaligned primers can be extended by PolIV. Exhibits no 3'-5' exonuclease (proofreading) activity. May be involved in translesional synthesis, in conjunction with the beta clamp from PolIII.</text>
</comment>
<evidence type="ECO:0000256" key="5">
    <source>
        <dbReference type="ARBA" id="ARBA00022705"/>
    </source>
</evidence>
<dbReference type="OrthoDB" id="9808813at2"/>
<dbReference type="Pfam" id="PF00817">
    <property type="entry name" value="IMS"/>
    <property type="match status" value="1"/>
</dbReference>
<dbReference type="InterPro" id="IPR024728">
    <property type="entry name" value="PolY_HhH_motif"/>
</dbReference>
<dbReference type="PANTHER" id="PTHR11076">
    <property type="entry name" value="DNA REPAIR POLYMERASE UMUC / TRANSFERASE FAMILY MEMBER"/>
    <property type="match status" value="1"/>
</dbReference>
<dbReference type="EMBL" id="BJNY01000015">
    <property type="protein sequence ID" value="GED07058.1"/>
    <property type="molecule type" value="Genomic_DNA"/>
</dbReference>
<keyword evidence="3 13" id="KW-0808">Transferase</keyword>
<comment type="catalytic activity">
    <reaction evidence="12 13">
        <text>DNA(n) + a 2'-deoxyribonucleoside 5'-triphosphate = DNA(n+1) + diphosphate</text>
        <dbReference type="Rhea" id="RHEA:22508"/>
        <dbReference type="Rhea" id="RHEA-COMP:17339"/>
        <dbReference type="Rhea" id="RHEA-COMP:17340"/>
        <dbReference type="ChEBI" id="CHEBI:33019"/>
        <dbReference type="ChEBI" id="CHEBI:61560"/>
        <dbReference type="ChEBI" id="CHEBI:173112"/>
        <dbReference type="EC" id="2.7.7.7"/>
    </reaction>
</comment>
<keyword evidence="5 13" id="KW-0235">DNA replication</keyword>
<evidence type="ECO:0000256" key="11">
    <source>
        <dbReference type="ARBA" id="ARBA00025589"/>
    </source>
</evidence>